<evidence type="ECO:0000313" key="2">
    <source>
        <dbReference type="Proteomes" id="UP001150925"/>
    </source>
</evidence>
<keyword evidence="2" id="KW-1185">Reference proteome</keyword>
<dbReference type="AlphaFoldDB" id="A0A9W8AJX5"/>
<accession>A0A9W8AJX5</accession>
<evidence type="ECO:0008006" key="3">
    <source>
        <dbReference type="Google" id="ProtNLM"/>
    </source>
</evidence>
<organism evidence="1 2">
    <name type="scientific">Dispira parvispora</name>
    <dbReference type="NCBI Taxonomy" id="1520584"/>
    <lineage>
        <taxon>Eukaryota</taxon>
        <taxon>Fungi</taxon>
        <taxon>Fungi incertae sedis</taxon>
        <taxon>Zoopagomycota</taxon>
        <taxon>Kickxellomycotina</taxon>
        <taxon>Dimargaritomycetes</taxon>
        <taxon>Dimargaritales</taxon>
        <taxon>Dimargaritaceae</taxon>
        <taxon>Dispira</taxon>
    </lineage>
</organism>
<gene>
    <name evidence="1" type="ORF">IWQ62_006646</name>
</gene>
<dbReference type="OrthoDB" id="1668230at2759"/>
<sequence length="94" mass="10473">MDPKPEPRSEPTKPSEACLGFFPFYASSALLQRTDHNGLPVIAASIEINGRFQALRALTHPNLCAYYDIVKGEHDQMVIMSECFTESLDDLDLS</sequence>
<comment type="caution">
    <text evidence="1">The sequence shown here is derived from an EMBL/GenBank/DDBJ whole genome shotgun (WGS) entry which is preliminary data.</text>
</comment>
<evidence type="ECO:0000313" key="1">
    <source>
        <dbReference type="EMBL" id="KAJ1949986.1"/>
    </source>
</evidence>
<proteinExistence type="predicted"/>
<feature type="non-terminal residue" evidence="1">
    <location>
        <position position="94"/>
    </location>
</feature>
<dbReference type="EMBL" id="JANBPY010003854">
    <property type="protein sequence ID" value="KAJ1949986.1"/>
    <property type="molecule type" value="Genomic_DNA"/>
</dbReference>
<protein>
    <recommendedName>
        <fullName evidence="3">Protein kinase domain-containing protein</fullName>
    </recommendedName>
</protein>
<dbReference type="Proteomes" id="UP001150925">
    <property type="component" value="Unassembled WGS sequence"/>
</dbReference>
<name>A0A9W8AJX5_9FUNG</name>
<reference evidence="1" key="1">
    <citation type="submission" date="2022-07" db="EMBL/GenBank/DDBJ databases">
        <title>Phylogenomic reconstructions and comparative analyses of Kickxellomycotina fungi.</title>
        <authorList>
            <person name="Reynolds N.K."/>
            <person name="Stajich J.E."/>
            <person name="Barry K."/>
            <person name="Grigoriev I.V."/>
            <person name="Crous P."/>
            <person name="Smith M.E."/>
        </authorList>
    </citation>
    <scope>NUCLEOTIDE SEQUENCE</scope>
    <source>
        <strain evidence="1">RSA 1196</strain>
    </source>
</reference>